<protein>
    <submittedName>
        <fullName evidence="2">Uncharacterized protein</fullName>
    </submittedName>
</protein>
<evidence type="ECO:0000256" key="1">
    <source>
        <dbReference type="SAM" id="Phobius"/>
    </source>
</evidence>
<evidence type="ECO:0000313" key="3">
    <source>
        <dbReference type="Proteomes" id="UP000184164"/>
    </source>
</evidence>
<keyword evidence="1" id="KW-1133">Transmembrane helix</keyword>
<dbReference type="STRING" id="1484053.SAMN05444274_10642"/>
<name>A0A1M5CBJ8_9BACT</name>
<keyword evidence="3" id="KW-1185">Reference proteome</keyword>
<dbReference type="AlphaFoldDB" id="A0A1M5CBJ8"/>
<sequence length="222" mass="26001">MKIEHTFINFRCFLLCKYLIILSIIVFNVSCEKEPIFFEEEDIEDIKTERYSFRDYSFIDGIKCYDAKGNTLDSLSYMYSPDDFVFFDEFEFPYEKIEIKGDSTVSYYCITGDTTTIRNGNVTQVNDTLCFYFNELGSSGLLFKGLIVDNQIRISGYGCRYYIFTSDGSNTGEIADKIVELKIPDLEYLLKTSPQLHFDNHIITIHNLYIQRFDLVYEIETE</sequence>
<evidence type="ECO:0000313" key="2">
    <source>
        <dbReference type="EMBL" id="SHF52108.1"/>
    </source>
</evidence>
<dbReference type="RefSeq" id="WP_073002326.1">
    <property type="nucleotide sequence ID" value="NZ_FQUM01000006.1"/>
</dbReference>
<dbReference type="EMBL" id="FQUM01000006">
    <property type="protein sequence ID" value="SHF52108.1"/>
    <property type="molecule type" value="Genomic_DNA"/>
</dbReference>
<feature type="transmembrane region" description="Helical" evidence="1">
    <location>
        <begin position="12"/>
        <end position="30"/>
    </location>
</feature>
<proteinExistence type="predicted"/>
<dbReference type="OrthoDB" id="9947418at2"/>
<reference evidence="3" key="1">
    <citation type="submission" date="2016-11" db="EMBL/GenBank/DDBJ databases">
        <authorList>
            <person name="Varghese N."/>
            <person name="Submissions S."/>
        </authorList>
    </citation>
    <scope>NUCLEOTIDE SEQUENCE [LARGE SCALE GENOMIC DNA]</scope>
    <source>
        <strain evidence="3">DSM 26910</strain>
    </source>
</reference>
<gene>
    <name evidence="2" type="ORF">SAMN05444274_10642</name>
</gene>
<organism evidence="2 3">
    <name type="scientific">Mariniphaga anaerophila</name>
    <dbReference type="NCBI Taxonomy" id="1484053"/>
    <lineage>
        <taxon>Bacteria</taxon>
        <taxon>Pseudomonadati</taxon>
        <taxon>Bacteroidota</taxon>
        <taxon>Bacteroidia</taxon>
        <taxon>Marinilabiliales</taxon>
        <taxon>Prolixibacteraceae</taxon>
        <taxon>Mariniphaga</taxon>
    </lineage>
</organism>
<accession>A0A1M5CBJ8</accession>
<dbReference type="Proteomes" id="UP000184164">
    <property type="component" value="Unassembled WGS sequence"/>
</dbReference>
<keyword evidence="1" id="KW-0472">Membrane</keyword>
<keyword evidence="1" id="KW-0812">Transmembrane</keyword>